<gene>
    <name evidence="1" type="ORF">WKW79_13050</name>
</gene>
<evidence type="ECO:0008006" key="3">
    <source>
        <dbReference type="Google" id="ProtNLM"/>
    </source>
</evidence>
<comment type="caution">
    <text evidence="1">The sequence shown here is derived from an EMBL/GenBank/DDBJ whole genome shotgun (WGS) entry which is preliminary data.</text>
</comment>
<organism evidence="1 2">
    <name type="scientific">Variovorax robiniae</name>
    <dbReference type="NCBI Taxonomy" id="1836199"/>
    <lineage>
        <taxon>Bacteria</taxon>
        <taxon>Pseudomonadati</taxon>
        <taxon>Pseudomonadota</taxon>
        <taxon>Betaproteobacteria</taxon>
        <taxon>Burkholderiales</taxon>
        <taxon>Comamonadaceae</taxon>
        <taxon>Variovorax</taxon>
    </lineage>
</organism>
<accession>A0ABU8X6Q5</accession>
<sequence>MPPAEGEMTGALPDGPFEGREAFRSYLKLAMAEAARQNWREIVFSDIDFEDWPLGERADIESLQAWAAAGRSLVLLAEHFKVFEREHARFVRWRQTWSHIIDCRACRGPGLPTVPSAIWTPSWCLQRIDVEHARGMCSVQPERRRALREAIDECLRHGRPAFPAFTLGL</sequence>
<name>A0ABU8X6Q5_9BURK</name>
<reference evidence="1 2" key="1">
    <citation type="submission" date="2024-03" db="EMBL/GenBank/DDBJ databases">
        <title>Novel species of the genus Variovorax.</title>
        <authorList>
            <person name="Liu Q."/>
            <person name="Xin Y.-H."/>
        </authorList>
    </citation>
    <scope>NUCLEOTIDE SEQUENCE [LARGE SCALE GENOMIC DNA]</scope>
    <source>
        <strain evidence="1 2">KACC 18901</strain>
    </source>
</reference>
<keyword evidence="2" id="KW-1185">Reference proteome</keyword>
<dbReference type="RefSeq" id="WP_340335572.1">
    <property type="nucleotide sequence ID" value="NZ_JBBKZS010000004.1"/>
</dbReference>
<evidence type="ECO:0000313" key="2">
    <source>
        <dbReference type="Proteomes" id="UP001367030"/>
    </source>
</evidence>
<dbReference type="EMBL" id="JBBKZS010000004">
    <property type="protein sequence ID" value="MEJ8855505.1"/>
    <property type="molecule type" value="Genomic_DNA"/>
</dbReference>
<dbReference type="Proteomes" id="UP001367030">
    <property type="component" value="Unassembled WGS sequence"/>
</dbReference>
<proteinExistence type="predicted"/>
<evidence type="ECO:0000313" key="1">
    <source>
        <dbReference type="EMBL" id="MEJ8855505.1"/>
    </source>
</evidence>
<protein>
    <recommendedName>
        <fullName evidence="3">TIR domain-containing protein</fullName>
    </recommendedName>
</protein>